<dbReference type="PROSITE" id="PS51257">
    <property type="entry name" value="PROKAR_LIPOPROTEIN"/>
    <property type="match status" value="1"/>
</dbReference>
<dbReference type="Proteomes" id="UP000070456">
    <property type="component" value="Unassembled WGS sequence"/>
</dbReference>
<protein>
    <recommendedName>
        <fullName evidence="3">Lipoprotein</fullName>
    </recommendedName>
</protein>
<dbReference type="EMBL" id="LOEE01000016">
    <property type="protein sequence ID" value="KXG77354.1"/>
    <property type="molecule type" value="Genomic_DNA"/>
</dbReference>
<reference evidence="1 2" key="1">
    <citation type="submission" date="2015-12" db="EMBL/GenBank/DDBJ databases">
        <title>Draft genome sequence of the thermoanaerobe Thermotalea metallivorans, an isolate from the runoff channel of the Great Artesian Basin, Australia.</title>
        <authorList>
            <person name="Patel B.K."/>
        </authorList>
    </citation>
    <scope>NUCLEOTIDE SEQUENCE [LARGE SCALE GENOMIC DNA]</scope>
    <source>
        <strain evidence="1 2">B2-1</strain>
    </source>
</reference>
<gene>
    <name evidence="1" type="ORF">AN619_04800</name>
</gene>
<dbReference type="STRING" id="520762.AN619_04800"/>
<keyword evidence="2" id="KW-1185">Reference proteome</keyword>
<evidence type="ECO:0000313" key="1">
    <source>
        <dbReference type="EMBL" id="KXG77354.1"/>
    </source>
</evidence>
<comment type="caution">
    <text evidence="1">The sequence shown here is derived from an EMBL/GenBank/DDBJ whole genome shotgun (WGS) entry which is preliminary data.</text>
</comment>
<evidence type="ECO:0000313" key="2">
    <source>
        <dbReference type="Proteomes" id="UP000070456"/>
    </source>
</evidence>
<proteinExistence type="predicted"/>
<sequence length="244" mass="28134">MKKILILLVLSLTLSGCMKTKEEIKVEDPSIKLCEVYIQGIQRKDQQQIQKILMGEALKAHMDFKNNNYSMDILEKDHKKVFSGEYIQIIEGTYSIALTSKDNVRYVTKVGFRYYLRNQDGWKIYKIEEQNMYNWPEGHQDKNSAAVDMVKAYIEKVASGKWEQAVTHLSGKSLDKALKVVAGGKNLRMTIENLKIQVLDGDDHSVFIIARYQVKVLEKENSVTLVFYLEKIDGQWQIFDIAEG</sequence>
<organism evidence="1 2">
    <name type="scientific">Thermotalea metallivorans</name>
    <dbReference type="NCBI Taxonomy" id="520762"/>
    <lineage>
        <taxon>Bacteria</taxon>
        <taxon>Bacillati</taxon>
        <taxon>Bacillota</taxon>
        <taxon>Clostridia</taxon>
        <taxon>Peptostreptococcales</taxon>
        <taxon>Thermotaleaceae</taxon>
        <taxon>Thermotalea</taxon>
    </lineage>
</organism>
<accession>A0A140L9X9</accession>
<evidence type="ECO:0008006" key="3">
    <source>
        <dbReference type="Google" id="ProtNLM"/>
    </source>
</evidence>
<dbReference type="AlphaFoldDB" id="A0A140L9X9"/>
<name>A0A140L9X9_9FIRM</name>
<dbReference type="RefSeq" id="WP_068554736.1">
    <property type="nucleotide sequence ID" value="NZ_LOEE01000016.1"/>
</dbReference>